<sequence>MKKKILQILGITLCMALIFPVHVQAANKKSSEAKVCYTKFIKKKKAAYDAEYGEYGAWEGNYKIVDINGDKIPELLVVGLNGKSYIYTYKTQKNKMKKLKSQELLQMDSLRPRLYYSAQKHKVVLMSANPSSMTFVTYKYKGKKIKKESTLVNVFGKNYRRGYVYNGKYISSKLGKKKVNKILKYNKLQ</sequence>
<organism evidence="2 3">
    <name type="scientific">Anaerostipes hadrus</name>
    <dbReference type="NCBI Taxonomy" id="649756"/>
    <lineage>
        <taxon>Bacteria</taxon>
        <taxon>Bacillati</taxon>
        <taxon>Bacillota</taxon>
        <taxon>Clostridia</taxon>
        <taxon>Lachnospirales</taxon>
        <taxon>Lachnospiraceae</taxon>
        <taxon>Anaerostipes</taxon>
    </lineage>
</organism>
<dbReference type="AlphaFoldDB" id="A0A173RC33"/>
<dbReference type="EMBL" id="CYXY01000002">
    <property type="protein sequence ID" value="CUM75500.1"/>
    <property type="molecule type" value="Genomic_DNA"/>
</dbReference>
<gene>
    <name evidence="2" type="ORF">ERS852571_00410</name>
</gene>
<evidence type="ECO:0000256" key="1">
    <source>
        <dbReference type="SAM" id="SignalP"/>
    </source>
</evidence>
<evidence type="ECO:0000313" key="2">
    <source>
        <dbReference type="EMBL" id="CUM75500.1"/>
    </source>
</evidence>
<feature type="chain" id="PRO_5008010680" description="FG-GAP repeat" evidence="1">
    <location>
        <begin position="26"/>
        <end position="189"/>
    </location>
</feature>
<evidence type="ECO:0000313" key="3">
    <source>
        <dbReference type="Proteomes" id="UP000095553"/>
    </source>
</evidence>
<dbReference type="RefSeq" id="WP_055072304.1">
    <property type="nucleotide sequence ID" value="NZ_CYXY01000002.1"/>
</dbReference>
<proteinExistence type="predicted"/>
<protein>
    <recommendedName>
        <fullName evidence="4">FG-GAP repeat</fullName>
    </recommendedName>
</protein>
<name>A0A173RC33_ANAHA</name>
<feature type="signal peptide" evidence="1">
    <location>
        <begin position="1"/>
        <end position="25"/>
    </location>
</feature>
<accession>A0A173RC33</accession>
<keyword evidence="1" id="KW-0732">Signal</keyword>
<dbReference type="Proteomes" id="UP000095553">
    <property type="component" value="Unassembled WGS sequence"/>
</dbReference>
<evidence type="ECO:0008006" key="4">
    <source>
        <dbReference type="Google" id="ProtNLM"/>
    </source>
</evidence>
<reference evidence="2 3" key="1">
    <citation type="submission" date="2015-09" db="EMBL/GenBank/DDBJ databases">
        <authorList>
            <consortium name="Pathogen Informatics"/>
        </authorList>
    </citation>
    <scope>NUCLEOTIDE SEQUENCE [LARGE SCALE GENOMIC DNA]</scope>
    <source>
        <strain evidence="2 3">2789STDY5834959</strain>
    </source>
</reference>